<evidence type="ECO:0000256" key="7">
    <source>
        <dbReference type="SAM" id="MobiDB-lite"/>
    </source>
</evidence>
<evidence type="ECO:0000259" key="8">
    <source>
        <dbReference type="PROSITE" id="PS50090"/>
    </source>
</evidence>
<name>A0A5C7I2Z7_9ROSI</name>
<proteinExistence type="predicted"/>
<keyword evidence="6" id="KW-0539">Nucleus</keyword>
<reference evidence="11" key="1">
    <citation type="journal article" date="2019" name="Gigascience">
        <title>De novo genome assembly of the endangered Acer yangbiense, a plant species with extremely small populations endemic to Yunnan Province, China.</title>
        <authorList>
            <person name="Yang J."/>
            <person name="Wariss H.M."/>
            <person name="Tao L."/>
            <person name="Zhang R."/>
            <person name="Yun Q."/>
            <person name="Hollingsworth P."/>
            <person name="Dao Z."/>
            <person name="Luo G."/>
            <person name="Guo H."/>
            <person name="Ma Y."/>
            <person name="Sun W."/>
        </authorList>
    </citation>
    <scope>NUCLEOTIDE SEQUENCE [LARGE SCALE GENOMIC DNA]</scope>
    <source>
        <strain evidence="11">cv. Malutang</strain>
    </source>
</reference>
<dbReference type="GO" id="GO:0005634">
    <property type="term" value="C:nucleus"/>
    <property type="evidence" value="ECO:0007669"/>
    <property type="project" value="UniProtKB-SubCell"/>
</dbReference>
<dbReference type="CDD" id="cd00167">
    <property type="entry name" value="SANT"/>
    <property type="match status" value="2"/>
</dbReference>
<dbReference type="PROSITE" id="PS50090">
    <property type="entry name" value="MYB_LIKE"/>
    <property type="match status" value="2"/>
</dbReference>
<sequence>MLTLVFGVNLGDIVALLDAQQREVGQMRRITFCPWLFKSSKPKVGKVLVSENVLGRTSVQCLHRWQKVLDPNLVKGPWSKEEDDLLVVLVREQGNKKWSEISKRFPGRIGKQCRERWHNHLNPEIKRSAWTEEEETTLIKFHEKYGNRWAEISKLLPGRTENSIKNLWNCSVSKKLKLSPACGSDLNSSNAKVENRNSMPKQTSLDRKINPKTERSSVTCRMGLVSENGNERESHLPTSGKKDCTEKASSPVTPPSPYKGVSVTFQSPESVLRSAAKTYKNIPSIMRKRRLQTGNEDD</sequence>
<gene>
    <name evidence="10" type="ORF">EZV62_009806</name>
</gene>
<comment type="caution">
    <text evidence="10">The sequence shown here is derived from an EMBL/GenBank/DDBJ whole genome shotgun (WGS) entry which is preliminary data.</text>
</comment>
<evidence type="ECO:0000256" key="4">
    <source>
        <dbReference type="ARBA" id="ARBA00023125"/>
    </source>
</evidence>
<dbReference type="OrthoDB" id="2143914at2759"/>
<dbReference type="SMART" id="SM00717">
    <property type="entry name" value="SANT"/>
    <property type="match status" value="2"/>
</dbReference>
<feature type="domain" description="Myb-like" evidence="8">
    <location>
        <begin position="70"/>
        <end position="121"/>
    </location>
</feature>
<keyword evidence="5" id="KW-0804">Transcription</keyword>
<feature type="region of interest" description="Disordered" evidence="7">
    <location>
        <begin position="183"/>
        <end position="263"/>
    </location>
</feature>
<evidence type="ECO:0000256" key="2">
    <source>
        <dbReference type="ARBA" id="ARBA00022737"/>
    </source>
</evidence>
<dbReference type="AlphaFoldDB" id="A0A5C7I2Z7"/>
<feature type="compositionally biased region" description="Basic and acidic residues" evidence="7">
    <location>
        <begin position="204"/>
        <end position="215"/>
    </location>
</feature>
<feature type="compositionally biased region" description="Polar residues" evidence="7">
    <location>
        <begin position="185"/>
        <end position="203"/>
    </location>
</feature>
<dbReference type="FunFam" id="1.10.10.60:FF:000010">
    <property type="entry name" value="Transcriptional activator Myb isoform A"/>
    <property type="match status" value="1"/>
</dbReference>
<dbReference type="Proteomes" id="UP000323000">
    <property type="component" value="Chromosome 4"/>
</dbReference>
<dbReference type="PANTHER" id="PTHR45614">
    <property type="entry name" value="MYB PROTEIN-RELATED"/>
    <property type="match status" value="1"/>
</dbReference>
<feature type="domain" description="Myb-like" evidence="8">
    <location>
        <begin position="122"/>
        <end position="172"/>
    </location>
</feature>
<comment type="subcellular location">
    <subcellularLocation>
        <location evidence="1">Nucleus</location>
    </subcellularLocation>
</comment>
<feature type="domain" description="HTH myb-type" evidence="9">
    <location>
        <begin position="126"/>
        <end position="176"/>
    </location>
</feature>
<organism evidence="10 11">
    <name type="scientific">Acer yangbiense</name>
    <dbReference type="NCBI Taxonomy" id="1000413"/>
    <lineage>
        <taxon>Eukaryota</taxon>
        <taxon>Viridiplantae</taxon>
        <taxon>Streptophyta</taxon>
        <taxon>Embryophyta</taxon>
        <taxon>Tracheophyta</taxon>
        <taxon>Spermatophyta</taxon>
        <taxon>Magnoliopsida</taxon>
        <taxon>eudicotyledons</taxon>
        <taxon>Gunneridae</taxon>
        <taxon>Pentapetalae</taxon>
        <taxon>rosids</taxon>
        <taxon>malvids</taxon>
        <taxon>Sapindales</taxon>
        <taxon>Sapindaceae</taxon>
        <taxon>Hippocastanoideae</taxon>
        <taxon>Acereae</taxon>
        <taxon>Acer</taxon>
    </lineage>
</organism>
<protein>
    <submittedName>
        <fullName evidence="10">Uncharacterized protein</fullName>
    </submittedName>
</protein>
<feature type="compositionally biased region" description="Basic and acidic residues" evidence="7">
    <location>
        <begin position="229"/>
        <end position="246"/>
    </location>
</feature>
<dbReference type="SUPFAM" id="SSF46689">
    <property type="entry name" value="Homeodomain-like"/>
    <property type="match status" value="2"/>
</dbReference>
<dbReference type="InterPro" id="IPR009057">
    <property type="entry name" value="Homeodomain-like_sf"/>
</dbReference>
<keyword evidence="11" id="KW-1185">Reference proteome</keyword>
<keyword evidence="4" id="KW-0238">DNA-binding</keyword>
<dbReference type="InterPro" id="IPR001005">
    <property type="entry name" value="SANT/Myb"/>
</dbReference>
<dbReference type="PROSITE" id="PS51294">
    <property type="entry name" value="HTH_MYB"/>
    <property type="match status" value="2"/>
</dbReference>
<dbReference type="InterPro" id="IPR017930">
    <property type="entry name" value="Myb_dom"/>
</dbReference>
<evidence type="ECO:0000256" key="1">
    <source>
        <dbReference type="ARBA" id="ARBA00004123"/>
    </source>
</evidence>
<evidence type="ECO:0000313" key="11">
    <source>
        <dbReference type="Proteomes" id="UP000323000"/>
    </source>
</evidence>
<evidence type="ECO:0000256" key="6">
    <source>
        <dbReference type="ARBA" id="ARBA00023242"/>
    </source>
</evidence>
<dbReference type="Gene3D" id="1.10.10.60">
    <property type="entry name" value="Homeodomain-like"/>
    <property type="match status" value="3"/>
</dbReference>
<dbReference type="GO" id="GO:0000981">
    <property type="term" value="F:DNA-binding transcription factor activity, RNA polymerase II-specific"/>
    <property type="evidence" value="ECO:0007669"/>
    <property type="project" value="TreeGrafter"/>
</dbReference>
<evidence type="ECO:0000256" key="5">
    <source>
        <dbReference type="ARBA" id="ARBA00023163"/>
    </source>
</evidence>
<keyword evidence="2" id="KW-0677">Repeat</keyword>
<evidence type="ECO:0000256" key="3">
    <source>
        <dbReference type="ARBA" id="ARBA00023015"/>
    </source>
</evidence>
<dbReference type="Pfam" id="PF13921">
    <property type="entry name" value="Myb_DNA-bind_6"/>
    <property type="match status" value="1"/>
</dbReference>
<keyword evidence="3" id="KW-0805">Transcription regulation</keyword>
<dbReference type="EMBL" id="VAHF01000004">
    <property type="protein sequence ID" value="TXG62812.1"/>
    <property type="molecule type" value="Genomic_DNA"/>
</dbReference>
<evidence type="ECO:0000259" key="9">
    <source>
        <dbReference type="PROSITE" id="PS51294"/>
    </source>
</evidence>
<evidence type="ECO:0000313" key="10">
    <source>
        <dbReference type="EMBL" id="TXG62812.1"/>
    </source>
</evidence>
<feature type="domain" description="HTH myb-type" evidence="9">
    <location>
        <begin position="70"/>
        <end position="125"/>
    </location>
</feature>
<accession>A0A5C7I2Z7</accession>
<dbReference type="GO" id="GO:0000978">
    <property type="term" value="F:RNA polymerase II cis-regulatory region sequence-specific DNA binding"/>
    <property type="evidence" value="ECO:0007669"/>
    <property type="project" value="TreeGrafter"/>
</dbReference>
<dbReference type="InterPro" id="IPR050560">
    <property type="entry name" value="MYB_TF"/>
</dbReference>
<dbReference type="PANTHER" id="PTHR45614:SF232">
    <property type="entry name" value="TRANSCRIPTION FACTOR MYB3R-2"/>
    <property type="match status" value="1"/>
</dbReference>